<keyword evidence="3" id="KW-1185">Reference proteome</keyword>
<name>A0A4Z0YM63_9PEZI</name>
<feature type="signal peptide" evidence="1">
    <location>
        <begin position="1"/>
        <end position="17"/>
    </location>
</feature>
<dbReference type="CDD" id="cd00920">
    <property type="entry name" value="Cupredoxin"/>
    <property type="match status" value="1"/>
</dbReference>
<dbReference type="InterPro" id="IPR008972">
    <property type="entry name" value="Cupredoxin"/>
</dbReference>
<dbReference type="InterPro" id="IPR052953">
    <property type="entry name" value="Ser-rich/MCO-related"/>
</dbReference>
<organism evidence="2 3">
    <name type="scientific">Xylaria hypoxylon</name>
    <dbReference type="NCBI Taxonomy" id="37992"/>
    <lineage>
        <taxon>Eukaryota</taxon>
        <taxon>Fungi</taxon>
        <taxon>Dikarya</taxon>
        <taxon>Ascomycota</taxon>
        <taxon>Pezizomycotina</taxon>
        <taxon>Sordariomycetes</taxon>
        <taxon>Xylariomycetidae</taxon>
        <taxon>Xylariales</taxon>
        <taxon>Xylariaceae</taxon>
        <taxon>Xylaria</taxon>
    </lineage>
</organism>
<dbReference type="STRING" id="37992.A0A4Z0YM63"/>
<evidence type="ECO:0000256" key="1">
    <source>
        <dbReference type="SAM" id="SignalP"/>
    </source>
</evidence>
<dbReference type="PANTHER" id="PTHR34883:SF4">
    <property type="entry name" value="CUPREDOXIN"/>
    <property type="match status" value="1"/>
</dbReference>
<evidence type="ECO:0000313" key="2">
    <source>
        <dbReference type="EMBL" id="TGJ85369.1"/>
    </source>
</evidence>
<dbReference type="SUPFAM" id="SSF49503">
    <property type="entry name" value="Cupredoxins"/>
    <property type="match status" value="1"/>
</dbReference>
<dbReference type="EMBL" id="SKBN01000047">
    <property type="protein sequence ID" value="TGJ85369.1"/>
    <property type="molecule type" value="Genomic_DNA"/>
</dbReference>
<keyword evidence="1" id="KW-0732">Signal</keyword>
<accession>A0A4Z0YM63</accession>
<comment type="caution">
    <text evidence="2">The sequence shown here is derived from an EMBL/GenBank/DDBJ whole genome shotgun (WGS) entry which is preliminary data.</text>
</comment>
<protein>
    <recommendedName>
        <fullName evidence="4">Phytocyanin domain-containing protein</fullName>
    </recommendedName>
</protein>
<dbReference type="Gene3D" id="2.60.40.420">
    <property type="entry name" value="Cupredoxins - blue copper proteins"/>
    <property type="match status" value="1"/>
</dbReference>
<dbReference type="AlphaFoldDB" id="A0A4Z0YM63"/>
<dbReference type="OrthoDB" id="1921208at2759"/>
<feature type="chain" id="PRO_5021267431" description="Phytocyanin domain-containing protein" evidence="1">
    <location>
        <begin position="18"/>
        <end position="319"/>
    </location>
</feature>
<proteinExistence type="predicted"/>
<reference evidence="2 3" key="1">
    <citation type="submission" date="2019-03" db="EMBL/GenBank/DDBJ databases">
        <title>Draft genome sequence of Xylaria hypoxylon DSM 108379, a ubiquitous saprotrophic-parasitic fungi on hardwood.</title>
        <authorList>
            <person name="Buettner E."/>
            <person name="Leonhardt S."/>
            <person name="Gebauer A.M."/>
            <person name="Liers C."/>
            <person name="Hofrichter M."/>
            <person name="Kellner H."/>
        </authorList>
    </citation>
    <scope>NUCLEOTIDE SEQUENCE [LARGE SCALE GENOMIC DNA]</scope>
    <source>
        <strain evidence="2 3">DSM 108379</strain>
    </source>
</reference>
<gene>
    <name evidence="2" type="ORF">E0Z10_g3409</name>
</gene>
<dbReference type="Proteomes" id="UP000297716">
    <property type="component" value="Unassembled WGS sequence"/>
</dbReference>
<evidence type="ECO:0008006" key="4">
    <source>
        <dbReference type="Google" id="ProtNLM"/>
    </source>
</evidence>
<dbReference type="PANTHER" id="PTHR34883">
    <property type="entry name" value="SERINE-RICH PROTEIN, PUTATIVE-RELATED-RELATED"/>
    <property type="match status" value="1"/>
</dbReference>
<sequence length="319" mass="31573">MKYLSALSVAMAPLAMAKAIRNVYPVEARNGHSQRLSGGNVVAVEASSNTQIIIVWVNPGAGAETTTVQEAVTVTQTVTAGAADTAVGTATIPAGATGTIVGAGATHSVQVGGSAGLAYSPSEIQAAVGDMVIFTFMAANHTVTQSSFAKPCDPLEGGMDSKFVPNKDNAVVPPPQVAFQVTGTEPQWFYCKQSGHCGKGMTFSINPTAEKTQALFQAMAIQQKGQGDGSAITGNATSSAIASDVAATTVASATEAAGSATATASAGSGLQTGVGEIQAGACVCAVTCGAGSFPAAAVQGINNFGGIPGAIPASMAERI</sequence>
<evidence type="ECO:0000313" key="3">
    <source>
        <dbReference type="Proteomes" id="UP000297716"/>
    </source>
</evidence>